<name>A0A931FFC9_9ACTN</name>
<dbReference type="InterPro" id="IPR050819">
    <property type="entry name" value="Tripeptidyl-peptidase_I"/>
</dbReference>
<dbReference type="GO" id="GO:0008240">
    <property type="term" value="F:tripeptidyl-peptidase activity"/>
    <property type="evidence" value="ECO:0007669"/>
    <property type="project" value="TreeGrafter"/>
</dbReference>
<dbReference type="Gene3D" id="3.40.50.200">
    <property type="entry name" value="Peptidase S8/S53 domain"/>
    <property type="match status" value="1"/>
</dbReference>
<evidence type="ECO:0000313" key="7">
    <source>
        <dbReference type="Proteomes" id="UP000657385"/>
    </source>
</evidence>
<reference evidence="6" key="1">
    <citation type="submission" date="2020-11" db="EMBL/GenBank/DDBJ databases">
        <title>Isolation and identification of active actinomycetes.</title>
        <authorList>
            <person name="Yu B."/>
        </authorList>
    </citation>
    <scope>NUCLEOTIDE SEQUENCE</scope>
    <source>
        <strain evidence="6">NEAU-YB345</strain>
    </source>
</reference>
<dbReference type="CDD" id="cd04056">
    <property type="entry name" value="Peptidases_S53"/>
    <property type="match status" value="1"/>
</dbReference>
<evidence type="ECO:0000313" key="6">
    <source>
        <dbReference type="EMBL" id="MBF9068299.1"/>
    </source>
</evidence>
<dbReference type="InterPro" id="IPR023828">
    <property type="entry name" value="Peptidase_S8_Ser-AS"/>
</dbReference>
<keyword evidence="7" id="KW-1185">Reference proteome</keyword>
<evidence type="ECO:0000256" key="4">
    <source>
        <dbReference type="SAM" id="SignalP"/>
    </source>
</evidence>
<feature type="chain" id="PRO_5038365391" evidence="4">
    <location>
        <begin position="38"/>
        <end position="454"/>
    </location>
</feature>
<dbReference type="GO" id="GO:0004252">
    <property type="term" value="F:serine-type endopeptidase activity"/>
    <property type="evidence" value="ECO:0007669"/>
    <property type="project" value="InterPro"/>
</dbReference>
<evidence type="ECO:0000256" key="2">
    <source>
        <dbReference type="ARBA" id="ARBA00022801"/>
    </source>
</evidence>
<feature type="signal peptide" evidence="4">
    <location>
        <begin position="1"/>
        <end position="37"/>
    </location>
</feature>
<feature type="domain" description="Peptidase S53" evidence="5">
    <location>
        <begin position="73"/>
        <end position="454"/>
    </location>
</feature>
<dbReference type="Pfam" id="PF00082">
    <property type="entry name" value="Peptidase_S8"/>
    <property type="match status" value="1"/>
</dbReference>
<evidence type="ECO:0000259" key="5">
    <source>
        <dbReference type="PROSITE" id="PS51695"/>
    </source>
</evidence>
<comment type="caution">
    <text evidence="6">The sequence shown here is derived from an EMBL/GenBank/DDBJ whole genome shotgun (WGS) entry which is preliminary data.</text>
</comment>
<dbReference type="PROSITE" id="PS00138">
    <property type="entry name" value="SUBTILASE_SER"/>
    <property type="match status" value="1"/>
</dbReference>
<dbReference type="Proteomes" id="UP000657385">
    <property type="component" value="Unassembled WGS sequence"/>
</dbReference>
<keyword evidence="3" id="KW-0720">Serine protease</keyword>
<dbReference type="RefSeq" id="WP_196193442.1">
    <property type="nucleotide sequence ID" value="NZ_JADPRT010000003.1"/>
</dbReference>
<dbReference type="EMBL" id="JADPRT010000003">
    <property type="protein sequence ID" value="MBF9068299.1"/>
    <property type="molecule type" value="Genomic_DNA"/>
</dbReference>
<dbReference type="GO" id="GO:0006508">
    <property type="term" value="P:proteolysis"/>
    <property type="evidence" value="ECO:0007669"/>
    <property type="project" value="UniProtKB-KW"/>
</dbReference>
<dbReference type="PANTHER" id="PTHR14218:SF15">
    <property type="entry name" value="TRIPEPTIDYL-PEPTIDASE 1"/>
    <property type="match status" value="1"/>
</dbReference>
<dbReference type="SUPFAM" id="SSF52743">
    <property type="entry name" value="Subtilisin-like"/>
    <property type="match status" value="1"/>
</dbReference>
<organism evidence="6 7">
    <name type="scientific">Streptacidiphilus fuscans</name>
    <dbReference type="NCBI Taxonomy" id="2789292"/>
    <lineage>
        <taxon>Bacteria</taxon>
        <taxon>Bacillati</taxon>
        <taxon>Actinomycetota</taxon>
        <taxon>Actinomycetes</taxon>
        <taxon>Kitasatosporales</taxon>
        <taxon>Streptomycetaceae</taxon>
        <taxon>Streptacidiphilus</taxon>
    </lineage>
</organism>
<dbReference type="InterPro" id="IPR000209">
    <property type="entry name" value="Peptidase_S8/S53_dom"/>
</dbReference>
<keyword evidence="4" id="KW-0732">Signal</keyword>
<gene>
    <name evidence="6" type="ORF">I2501_09645</name>
</gene>
<dbReference type="PROSITE" id="PS51695">
    <property type="entry name" value="SEDOLISIN"/>
    <property type="match status" value="1"/>
</dbReference>
<dbReference type="AlphaFoldDB" id="A0A931FFC9"/>
<dbReference type="InterPro" id="IPR030400">
    <property type="entry name" value="Sedolisin_dom"/>
</dbReference>
<sequence length="454" mass="47246">MGRSLARSRSVKAAATVTAGAAALLAFSAGAPATATASALPAPVPAITGHVMASGMHSVLPTSQCLTQMKIRCYTPLQYQKAYNLAPLYKSGVTGKGRTIVIVDSFGSPTIQSDLNTFDKQFGLPDTHVNVVRWGNVPKFNNTDPTQLSWAGETTLDVEYAHSIAPGARIVLIETGVAETEGTTGFPQMVAAEKYAVDHNWGDVISQSFGATEQTFPGYGKGDTASVQQLRYAYADAYWKRVTVLAAAGDNGATDSEATGTATYPYKVDSWPSTDPLVTSIGGTQLTLNNQGVRTAPDQVWNDGYGAGGGGISGIFARPGYQQGVANVTGAHRGTPDISMTAAVNGAAWVYSTFDSNPKNNGWGLVGGTSEATPIFSGIVALADQKAGHRIGFLNNKLYALAEHDATAHGIVDVTKGNNSFGGVTGYNATKGYDLASGWGTINGTLFVDALAGR</sequence>
<keyword evidence="2" id="KW-0378">Hydrolase</keyword>
<dbReference type="PANTHER" id="PTHR14218">
    <property type="entry name" value="PROTEASE S8 TRIPEPTIDYL PEPTIDASE I CLN2"/>
    <property type="match status" value="1"/>
</dbReference>
<evidence type="ECO:0000256" key="1">
    <source>
        <dbReference type="ARBA" id="ARBA00022670"/>
    </source>
</evidence>
<accession>A0A931FFC9</accession>
<keyword evidence="1" id="KW-0645">Protease</keyword>
<protein>
    <submittedName>
        <fullName evidence="6">S53 family peptidase</fullName>
    </submittedName>
</protein>
<evidence type="ECO:0000256" key="3">
    <source>
        <dbReference type="ARBA" id="ARBA00022825"/>
    </source>
</evidence>
<dbReference type="InterPro" id="IPR036852">
    <property type="entry name" value="Peptidase_S8/S53_dom_sf"/>
</dbReference>
<proteinExistence type="predicted"/>